<feature type="domain" description="Thioredoxin" evidence="2">
    <location>
        <begin position="118"/>
        <end position="257"/>
    </location>
</feature>
<accession>A0ABN7RPZ4</accession>
<evidence type="ECO:0000256" key="1">
    <source>
        <dbReference type="SAM" id="Phobius"/>
    </source>
</evidence>
<dbReference type="InterPro" id="IPR013766">
    <property type="entry name" value="Thioredoxin_domain"/>
</dbReference>
<dbReference type="Pfam" id="PF00085">
    <property type="entry name" value="Thioredoxin"/>
    <property type="match status" value="1"/>
</dbReference>
<evidence type="ECO:0000313" key="3">
    <source>
        <dbReference type="EMBL" id="CAG5083180.1"/>
    </source>
</evidence>
<dbReference type="InterPro" id="IPR036249">
    <property type="entry name" value="Thioredoxin-like_sf"/>
</dbReference>
<gene>
    <name evidence="3" type="ORF">OKIOD_LOCUS1859</name>
</gene>
<keyword evidence="1" id="KW-0472">Membrane</keyword>
<dbReference type="EMBL" id="OU015568">
    <property type="protein sequence ID" value="CAG5083180.1"/>
    <property type="molecule type" value="Genomic_DNA"/>
</dbReference>
<dbReference type="SUPFAM" id="SSF52833">
    <property type="entry name" value="Thioredoxin-like"/>
    <property type="match status" value="1"/>
</dbReference>
<name>A0ABN7RPZ4_OIKDI</name>
<proteinExistence type="predicted"/>
<feature type="transmembrane region" description="Helical" evidence="1">
    <location>
        <begin position="105"/>
        <end position="123"/>
    </location>
</feature>
<feature type="transmembrane region" description="Helical" evidence="1">
    <location>
        <begin position="17"/>
        <end position="38"/>
    </location>
</feature>
<keyword evidence="4" id="KW-1185">Reference proteome</keyword>
<keyword evidence="1" id="KW-1133">Transmembrane helix</keyword>
<evidence type="ECO:0000259" key="2">
    <source>
        <dbReference type="PROSITE" id="PS51352"/>
    </source>
</evidence>
<dbReference type="PROSITE" id="PS51352">
    <property type="entry name" value="THIOREDOXIN_2"/>
    <property type="match status" value="1"/>
</dbReference>
<sequence length="267" mass="31063">MAILTPLFFVFRNYKEISAKVTAALFCNILLSALFIIVRKTPGICESLPSTENTPCDFDWREMEAFMFLSCIIVIRNRSALSWYQTYSTALQFAKLTSAYLFWRMNIYFGLFYIILCIIRLYFLPDDRIKLPDSVEYLNDLQECSKGYWLICLYSTWSPQCQKVAPVFSELSRKYACEGFKFGKIDIGRHEDIAKKFKIRTDSMSQQLPTVVLMQDGAGLQKRPVVQSSGKLQKFHFTEENMIQAFHLNQVYNEVSKGKKPEQKKND</sequence>
<dbReference type="PANTHER" id="PTHR45663:SF11">
    <property type="entry name" value="GEO12009P1"/>
    <property type="match status" value="1"/>
</dbReference>
<evidence type="ECO:0000313" key="4">
    <source>
        <dbReference type="Proteomes" id="UP001158576"/>
    </source>
</evidence>
<reference evidence="3 4" key="1">
    <citation type="submission" date="2021-04" db="EMBL/GenBank/DDBJ databases">
        <authorList>
            <person name="Bliznina A."/>
        </authorList>
    </citation>
    <scope>NUCLEOTIDE SEQUENCE [LARGE SCALE GENOMIC DNA]</scope>
</reference>
<keyword evidence="1" id="KW-0812">Transmembrane</keyword>
<dbReference type="PANTHER" id="PTHR45663">
    <property type="entry name" value="GEO12009P1"/>
    <property type="match status" value="1"/>
</dbReference>
<dbReference type="Proteomes" id="UP001158576">
    <property type="component" value="Chromosome PAR"/>
</dbReference>
<organism evidence="3 4">
    <name type="scientific">Oikopleura dioica</name>
    <name type="common">Tunicate</name>
    <dbReference type="NCBI Taxonomy" id="34765"/>
    <lineage>
        <taxon>Eukaryota</taxon>
        <taxon>Metazoa</taxon>
        <taxon>Chordata</taxon>
        <taxon>Tunicata</taxon>
        <taxon>Appendicularia</taxon>
        <taxon>Copelata</taxon>
        <taxon>Oikopleuridae</taxon>
        <taxon>Oikopleura</taxon>
    </lineage>
</organism>
<dbReference type="Gene3D" id="3.40.30.10">
    <property type="entry name" value="Glutaredoxin"/>
    <property type="match status" value="1"/>
</dbReference>
<protein>
    <submittedName>
        <fullName evidence="3">Oidioi.mRNA.OKI2018_I69.PAR.g10301.t1.cds</fullName>
    </submittedName>
</protein>